<feature type="coiled-coil region" evidence="1">
    <location>
        <begin position="72"/>
        <end position="99"/>
    </location>
</feature>
<evidence type="ECO:0000256" key="1">
    <source>
        <dbReference type="SAM" id="Coils"/>
    </source>
</evidence>
<gene>
    <name evidence="3" type="ORF">BU204_37660</name>
</gene>
<protein>
    <submittedName>
        <fullName evidence="3">Uncharacterized protein</fullName>
    </submittedName>
</protein>
<feature type="region of interest" description="Disordered" evidence="2">
    <location>
        <begin position="1"/>
        <end position="27"/>
    </location>
</feature>
<name>A0A1Q8BR39_9PSEU</name>
<comment type="caution">
    <text evidence="3">The sequence shown here is derived from an EMBL/GenBank/DDBJ whole genome shotgun (WGS) entry which is preliminary data.</text>
</comment>
<evidence type="ECO:0000313" key="4">
    <source>
        <dbReference type="Proteomes" id="UP000185596"/>
    </source>
</evidence>
<keyword evidence="1" id="KW-0175">Coiled coil</keyword>
<keyword evidence="4" id="KW-1185">Reference proteome</keyword>
<accession>A0A1Q8BR39</accession>
<reference evidence="3 4" key="1">
    <citation type="submission" date="2016-12" db="EMBL/GenBank/DDBJ databases">
        <title>The draft genome sequence of Actinophytocola sp. 11-183.</title>
        <authorList>
            <person name="Wang W."/>
            <person name="Yuan L."/>
        </authorList>
    </citation>
    <scope>NUCLEOTIDE SEQUENCE [LARGE SCALE GENOMIC DNA]</scope>
    <source>
        <strain evidence="3 4">11-183</strain>
    </source>
</reference>
<sequence length="114" mass="12753">MGRNSERGSCVSANPGTPTCTAQNHRRAPHIRDLEHRLSQLLGRQAFERSGLDAASNTAALQAQIDRQHQIVLDLTQALEERDEELAAARETNRRLMTELNRISAVRYEPEGAH</sequence>
<feature type="compositionally biased region" description="Polar residues" evidence="2">
    <location>
        <begin position="11"/>
        <end position="23"/>
    </location>
</feature>
<dbReference type="EMBL" id="MSIE01000161">
    <property type="protein sequence ID" value="OLF04577.1"/>
    <property type="molecule type" value="Genomic_DNA"/>
</dbReference>
<organism evidence="3 4">
    <name type="scientific">Actinophytocola xanthii</name>
    <dbReference type="NCBI Taxonomy" id="1912961"/>
    <lineage>
        <taxon>Bacteria</taxon>
        <taxon>Bacillati</taxon>
        <taxon>Actinomycetota</taxon>
        <taxon>Actinomycetes</taxon>
        <taxon>Pseudonocardiales</taxon>
        <taxon>Pseudonocardiaceae</taxon>
    </lineage>
</organism>
<dbReference type="AlphaFoldDB" id="A0A1Q8BR39"/>
<evidence type="ECO:0000313" key="3">
    <source>
        <dbReference type="EMBL" id="OLF04577.1"/>
    </source>
</evidence>
<dbReference type="Proteomes" id="UP000185596">
    <property type="component" value="Unassembled WGS sequence"/>
</dbReference>
<proteinExistence type="predicted"/>
<evidence type="ECO:0000256" key="2">
    <source>
        <dbReference type="SAM" id="MobiDB-lite"/>
    </source>
</evidence>